<organism evidence="2 3">
    <name type="scientific">Spiroplasma turonicum</name>
    <dbReference type="NCBI Taxonomy" id="216946"/>
    <lineage>
        <taxon>Bacteria</taxon>
        <taxon>Bacillati</taxon>
        <taxon>Mycoplasmatota</taxon>
        <taxon>Mollicutes</taxon>
        <taxon>Entomoplasmatales</taxon>
        <taxon>Spiroplasmataceae</taxon>
        <taxon>Spiroplasma</taxon>
    </lineage>
</organism>
<feature type="transmembrane region" description="Helical" evidence="1">
    <location>
        <begin position="175"/>
        <end position="195"/>
    </location>
</feature>
<keyword evidence="1" id="KW-1133">Transmembrane helix</keyword>
<dbReference type="AlphaFoldDB" id="A0A0K1P871"/>
<name>A0A0K1P871_9MOLU</name>
<proteinExistence type="predicted"/>
<evidence type="ECO:0000256" key="1">
    <source>
        <dbReference type="SAM" id="Phobius"/>
    </source>
</evidence>
<evidence type="ECO:0000313" key="3">
    <source>
        <dbReference type="Proteomes" id="UP000067243"/>
    </source>
</evidence>
<dbReference type="STRING" id="216946.STURO_v1c08420"/>
<dbReference type="OrthoDB" id="388175at2"/>
<keyword evidence="1" id="KW-0472">Membrane</keyword>
<feature type="transmembrane region" description="Helical" evidence="1">
    <location>
        <begin position="53"/>
        <end position="76"/>
    </location>
</feature>
<gene>
    <name evidence="2" type="ORF">STURON_00846</name>
</gene>
<dbReference type="PATRIC" id="fig|216946.3.peg.876"/>
<dbReference type="RefSeq" id="WP_075048662.1">
    <property type="nucleotide sequence ID" value="NZ_CP012328.1"/>
</dbReference>
<evidence type="ECO:0000313" key="2">
    <source>
        <dbReference type="EMBL" id="AKU80092.1"/>
    </source>
</evidence>
<dbReference type="Proteomes" id="UP000067243">
    <property type="component" value="Chromosome"/>
</dbReference>
<protein>
    <submittedName>
        <fullName evidence="2">Uncharacterized protein</fullName>
    </submittedName>
</protein>
<keyword evidence="1" id="KW-0812">Transmembrane</keyword>
<feature type="transmembrane region" description="Helical" evidence="1">
    <location>
        <begin position="550"/>
        <end position="571"/>
    </location>
</feature>
<dbReference type="KEGG" id="stur:STURON_00846"/>
<feature type="transmembrane region" description="Helical" evidence="1">
    <location>
        <begin position="20"/>
        <end position="41"/>
    </location>
</feature>
<accession>A0A0K1P871</accession>
<feature type="transmembrane region" description="Helical" evidence="1">
    <location>
        <begin position="143"/>
        <end position="163"/>
    </location>
</feature>
<dbReference type="EMBL" id="CP012328">
    <property type="protein sequence ID" value="AKU80092.1"/>
    <property type="molecule type" value="Genomic_DNA"/>
</dbReference>
<sequence>MNRFTVFKFSLLRVIKNKMYIIGFSILIWINIILMLCIFLIAKSFSTITISTIPVFIINFLFLAFFNISNIADFFIQDNISNLESLMIRKGKKPKNIFFSKIFINKLVSFSYIFLIILIYFLLSFLVQNQYQEIVTYKYSLGLFVLFAFDLFITAITLFLAVFTKSYKKTLPLPWIFTTFIGLYPVLGPMIIYLITMGQPSFSETTNAYNYGKYDSYLERKNDNSILIKLFNDYKSKASLKSQYENLFSDENLKIDYSGTESKSNVIDSARSLIIDYTMNNFMSLEMYILNNNNQYINFWKDFFNLNDQNSSFKIEFSKNFTTKLLDLQKKDDFLMDLVTAAPEEVDPIFNKNIYWDNSYFSTNVYKSLFKKSGLSSPESFTNFDKILDNYNKNDLSKINKIIKNQVLYYYSNTKFYYNSFGFNIFDFYEHIDTFNKYFRIPYNYHTFIYFLTELLQEPGVDQGKSLYEFYNFYSISKNFYNLNPFLQIFVMSNNMGSKDNYYDQFIYKNLIFPIPYYAHVLQTNEYESFKDPSIDGEYKLTNSFFKLEYIYLAWILIPISIFSLSFLIYYKKIYVKSKEG</sequence>
<reference evidence="2 3" key="1">
    <citation type="journal article" date="2015" name="Genome Announc.">
        <title>Complete Genome Sequence of Spiroplasma turonicum Strain Tab4cT, a Parasite of a Horse Fly, Haematopota sp. (Diptera: Tabanidae).</title>
        <authorList>
            <person name="Davis R.E."/>
            <person name="Shao J."/>
            <person name="Zhao Y."/>
            <person name="Gasparich G.E."/>
            <person name="Gaynor B.J."/>
            <person name="Donofrio N."/>
        </authorList>
    </citation>
    <scope>NUCLEOTIDE SEQUENCE [LARGE SCALE GENOMIC DNA]</scope>
    <source>
        <strain evidence="2 3">Tab4c</strain>
    </source>
</reference>
<keyword evidence="3" id="KW-1185">Reference proteome</keyword>
<feature type="transmembrane region" description="Helical" evidence="1">
    <location>
        <begin position="97"/>
        <end position="123"/>
    </location>
</feature>